<evidence type="ECO:0000313" key="1">
    <source>
        <dbReference type="EMBL" id="HFK23195.1"/>
    </source>
</evidence>
<sequence>MMIKNKNILALCTTAFFNDRGCHTRILKILKYMENENNRIDLISYSYGRDIEGYRIYRIKKLYKDFDPVGFHFLKILFDIQIFFKAVKMFREKDYDYILSFTHEAGIISLLLKFLYGKEYILDYQGSLYSEISTSNFIFKIPPISFLIILIERLVEKYSFAIIYNTNFSFSKSKKIKKYFIDDQITLENEVREKPFIFPSKKKIIWVGVNTKVQNLSAFLKIAENIVKKKDVVFYIITFPVDKLIKERFKNYKDKIIFLEKVPYEELPYYLKNADICISTKLDSSEGSGKLHLYKKFCKNVLSLDSKISREILEKKEIVENLEVMEKKILELVE</sequence>
<dbReference type="EMBL" id="DSTT01000001">
    <property type="protein sequence ID" value="HFK23195.1"/>
    <property type="molecule type" value="Genomic_DNA"/>
</dbReference>
<dbReference type="GO" id="GO:0016740">
    <property type="term" value="F:transferase activity"/>
    <property type="evidence" value="ECO:0007669"/>
    <property type="project" value="UniProtKB-KW"/>
</dbReference>
<accession>A0A7C3J5B5</accession>
<reference evidence="1" key="1">
    <citation type="journal article" date="2020" name="mSystems">
        <title>Genome- and Community-Level Interaction Insights into Carbon Utilization and Element Cycling Functions of Hydrothermarchaeota in Hydrothermal Sediment.</title>
        <authorList>
            <person name="Zhou Z."/>
            <person name="Liu Y."/>
            <person name="Xu W."/>
            <person name="Pan J."/>
            <person name="Luo Z.H."/>
            <person name="Li M."/>
        </authorList>
    </citation>
    <scope>NUCLEOTIDE SEQUENCE [LARGE SCALE GENOMIC DNA]</scope>
    <source>
        <strain evidence="1">SpSt-464</strain>
    </source>
</reference>
<dbReference type="AlphaFoldDB" id="A0A7C3J5B5"/>
<proteinExistence type="predicted"/>
<dbReference type="SUPFAM" id="SSF53756">
    <property type="entry name" value="UDP-Glycosyltransferase/glycogen phosphorylase"/>
    <property type="match status" value="1"/>
</dbReference>
<name>A0A7C3J5B5_UNCW3</name>
<keyword evidence="1" id="KW-0808">Transferase</keyword>
<dbReference type="Gene3D" id="3.40.50.2000">
    <property type="entry name" value="Glycogen Phosphorylase B"/>
    <property type="match status" value="2"/>
</dbReference>
<protein>
    <submittedName>
        <fullName evidence="1">Glycosyltransferase</fullName>
    </submittedName>
</protein>
<gene>
    <name evidence="1" type="ORF">ENS15_00860</name>
</gene>
<comment type="caution">
    <text evidence="1">The sequence shown here is derived from an EMBL/GenBank/DDBJ whole genome shotgun (WGS) entry which is preliminary data.</text>
</comment>
<organism evidence="1">
    <name type="scientific">candidate division WOR-3 bacterium</name>
    <dbReference type="NCBI Taxonomy" id="2052148"/>
    <lineage>
        <taxon>Bacteria</taxon>
        <taxon>Bacteria division WOR-3</taxon>
    </lineage>
</organism>